<accession>A0A1H5XMC9</accession>
<dbReference type="OrthoDB" id="9922152at2"/>
<proteinExistence type="predicted"/>
<dbReference type="RefSeq" id="WP_104002329.1">
    <property type="nucleotide sequence ID" value="NZ_FNVQ01000001.1"/>
</dbReference>
<dbReference type="AlphaFoldDB" id="A0A1H5XMC9"/>
<reference evidence="1 2" key="1">
    <citation type="submission" date="2016-10" db="EMBL/GenBank/DDBJ databases">
        <authorList>
            <person name="de Groot N.N."/>
        </authorList>
    </citation>
    <scope>NUCLEOTIDE SEQUENCE [LARGE SCALE GENOMIC DNA]</scope>
    <source>
        <strain evidence="1 2">DSM 22012</strain>
    </source>
</reference>
<dbReference type="Proteomes" id="UP000236745">
    <property type="component" value="Unassembled WGS sequence"/>
</dbReference>
<gene>
    <name evidence="1" type="ORF">SAMN05444390_1011422</name>
</gene>
<protein>
    <submittedName>
        <fullName evidence="1">Uncharacterized protein</fullName>
    </submittedName>
</protein>
<evidence type="ECO:0000313" key="1">
    <source>
        <dbReference type="EMBL" id="SEG12376.1"/>
    </source>
</evidence>
<dbReference type="EMBL" id="FNVQ01000001">
    <property type="protein sequence ID" value="SEG12376.1"/>
    <property type="molecule type" value="Genomic_DNA"/>
</dbReference>
<evidence type="ECO:0000313" key="2">
    <source>
        <dbReference type="Proteomes" id="UP000236745"/>
    </source>
</evidence>
<name>A0A1H5XMC9_9GAMM</name>
<sequence length="103" mass="11326">MSLLRDIMDENQSVVNDVLGHASILINATTEEETPVMVVINRKVELYQDGMFGGIVATGTFDRANSDPKLGDTLKDLETGIDYLLEAVKDETPAKLVFIIGER</sequence>
<organism evidence="1 2">
    <name type="scientific">Marinobacterium lutimaris</name>
    <dbReference type="NCBI Taxonomy" id="568106"/>
    <lineage>
        <taxon>Bacteria</taxon>
        <taxon>Pseudomonadati</taxon>
        <taxon>Pseudomonadota</taxon>
        <taxon>Gammaproteobacteria</taxon>
        <taxon>Oceanospirillales</taxon>
        <taxon>Oceanospirillaceae</taxon>
        <taxon>Marinobacterium</taxon>
    </lineage>
</organism>
<keyword evidence="2" id="KW-1185">Reference proteome</keyword>